<sequence length="54" mass="6295">MWFWRSKTRPAKQKAGGERVSSTADGSANDRFDLRLVELTFARQHFHCFPIHGF</sequence>
<evidence type="ECO:0000313" key="5">
    <source>
        <dbReference type="Proteomes" id="UP000251571"/>
    </source>
</evidence>
<dbReference type="AlphaFoldDB" id="A0A2Y9ADI7"/>
<evidence type="ECO:0000256" key="1">
    <source>
        <dbReference type="SAM" id="MobiDB-lite"/>
    </source>
</evidence>
<dbReference type="Proteomes" id="UP000251571">
    <property type="component" value="Unassembled WGS sequence"/>
</dbReference>
<dbReference type="EMBL" id="UETC01000002">
    <property type="protein sequence ID" value="SSA41986.1"/>
    <property type="molecule type" value="Genomic_DNA"/>
</dbReference>
<proteinExistence type="predicted"/>
<organism evidence="3 5">
    <name type="scientific">Jannaschia seohaensis</name>
    <dbReference type="NCBI Taxonomy" id="475081"/>
    <lineage>
        <taxon>Bacteria</taxon>
        <taxon>Pseudomonadati</taxon>
        <taxon>Pseudomonadota</taxon>
        <taxon>Alphaproteobacteria</taxon>
        <taxon>Rhodobacterales</taxon>
        <taxon>Roseobacteraceae</taxon>
        <taxon>Jannaschia</taxon>
    </lineage>
</organism>
<feature type="compositionally biased region" description="Basic residues" evidence="1">
    <location>
        <begin position="1"/>
        <end position="12"/>
    </location>
</feature>
<reference evidence="5" key="1">
    <citation type="submission" date="2016-10" db="EMBL/GenBank/DDBJ databases">
        <authorList>
            <person name="Varghese N."/>
            <person name="Submissions S."/>
        </authorList>
    </citation>
    <scope>NUCLEOTIDE SEQUENCE [LARGE SCALE GENOMIC DNA]</scope>
    <source>
        <strain evidence="5">DSM 25227</strain>
    </source>
</reference>
<accession>A0A2Y9ADI7</accession>
<keyword evidence="4" id="KW-1185">Reference proteome</keyword>
<gene>
    <name evidence="2" type="ORF">BCF38_102633</name>
    <name evidence="3" type="ORF">SAMN05421539_102633</name>
</gene>
<feature type="region of interest" description="Disordered" evidence="1">
    <location>
        <begin position="1"/>
        <end position="26"/>
    </location>
</feature>
<dbReference type="EMBL" id="QGDJ01000002">
    <property type="protein sequence ID" value="PWJ21380.1"/>
    <property type="molecule type" value="Genomic_DNA"/>
</dbReference>
<evidence type="ECO:0000313" key="3">
    <source>
        <dbReference type="EMBL" id="SSA41986.1"/>
    </source>
</evidence>
<reference evidence="3" key="2">
    <citation type="submission" date="2016-10" db="EMBL/GenBank/DDBJ databases">
        <authorList>
            <person name="Cai Z."/>
        </authorList>
    </citation>
    <scope>NUCLEOTIDE SEQUENCE [LARGE SCALE GENOMIC DNA]</scope>
    <source>
        <strain evidence="3">DSM 25227</strain>
    </source>
</reference>
<protein>
    <submittedName>
        <fullName evidence="3">Uncharacterized protein</fullName>
    </submittedName>
</protein>
<name>A0A2Y9ADI7_9RHOB</name>
<evidence type="ECO:0000313" key="4">
    <source>
        <dbReference type="Proteomes" id="UP000245839"/>
    </source>
</evidence>
<evidence type="ECO:0000313" key="2">
    <source>
        <dbReference type="EMBL" id="PWJ21380.1"/>
    </source>
</evidence>
<dbReference type="Proteomes" id="UP000245839">
    <property type="component" value="Unassembled WGS sequence"/>
</dbReference>
<reference evidence="2 4" key="3">
    <citation type="submission" date="2018-03" db="EMBL/GenBank/DDBJ databases">
        <title>Genomic Encyclopedia of Archaeal and Bacterial Type Strains, Phase II (KMG-II): from individual species to whole genera.</title>
        <authorList>
            <person name="Goeker M."/>
        </authorList>
    </citation>
    <scope>NUCLEOTIDE SEQUENCE [LARGE SCALE GENOMIC DNA]</scope>
    <source>
        <strain evidence="2 4">DSM 25227</strain>
    </source>
</reference>